<comment type="function">
    <text evidence="2">Decapping enzyme for NAD-capped RNAs: specifically hydrolyzes the nicotinamide adenine dinucleotide (NAD) cap from a subset of RNAs by removing the entire NAD moiety from the 5'-end of an NAD-capped RNA.</text>
</comment>
<dbReference type="PANTHER" id="PTHR12395:SF9">
    <property type="entry name" value="DECAPPING AND EXORIBONUCLEASE PROTEIN"/>
    <property type="match status" value="1"/>
</dbReference>
<reference evidence="4" key="1">
    <citation type="journal article" date="2013" name="Genetics">
        <title>The draft genome and transcriptome of Panagrellus redivivus are shaped by the harsh demands of a free-living lifestyle.</title>
        <authorList>
            <person name="Srinivasan J."/>
            <person name="Dillman A.R."/>
            <person name="Macchietto M.G."/>
            <person name="Heikkinen L."/>
            <person name="Lakso M."/>
            <person name="Fracchia K.M."/>
            <person name="Antoshechkin I."/>
            <person name="Mortazavi A."/>
            <person name="Wong G."/>
            <person name="Sternberg P.W."/>
        </authorList>
    </citation>
    <scope>NUCLEOTIDE SEQUENCE [LARGE SCALE GENOMIC DNA]</scope>
    <source>
        <strain evidence="4">MT8872</strain>
    </source>
</reference>
<dbReference type="GO" id="GO:0046872">
    <property type="term" value="F:metal ion binding"/>
    <property type="evidence" value="ECO:0007669"/>
    <property type="project" value="UniProtKB-KW"/>
</dbReference>
<dbReference type="GO" id="GO:0034353">
    <property type="term" value="F:mRNA 5'-diphosphatase activity"/>
    <property type="evidence" value="ECO:0007669"/>
    <property type="project" value="TreeGrafter"/>
</dbReference>
<dbReference type="GO" id="GO:0110155">
    <property type="term" value="P:NAD-cap decapping"/>
    <property type="evidence" value="ECO:0007669"/>
    <property type="project" value="TreeGrafter"/>
</dbReference>
<keyword evidence="2" id="KW-0547">Nucleotide-binding</keyword>
<feature type="domain" description="RAI1-like" evidence="3">
    <location>
        <begin position="59"/>
        <end position="337"/>
    </location>
</feature>
<dbReference type="GO" id="GO:0005634">
    <property type="term" value="C:nucleus"/>
    <property type="evidence" value="ECO:0007669"/>
    <property type="project" value="UniProtKB-SubCell"/>
</dbReference>
<dbReference type="AlphaFoldDB" id="A0A7E4UZM3"/>
<keyword evidence="2" id="KW-0378">Hydrolase</keyword>
<dbReference type="GO" id="GO:0000956">
    <property type="term" value="P:nuclear-transcribed mRNA catabolic process"/>
    <property type="evidence" value="ECO:0007669"/>
    <property type="project" value="TreeGrafter"/>
</dbReference>
<dbReference type="GO" id="GO:0004518">
    <property type="term" value="F:nuclease activity"/>
    <property type="evidence" value="ECO:0007669"/>
    <property type="project" value="UniProtKB-KW"/>
</dbReference>
<comment type="subcellular location">
    <subcellularLocation>
        <location evidence="2">Nucleus</location>
    </subcellularLocation>
</comment>
<keyword evidence="2" id="KW-0694">RNA-binding</keyword>
<name>A0A7E4UZM3_PANRE</name>
<evidence type="ECO:0000313" key="5">
    <source>
        <dbReference type="WBParaSite" id="Pan_g14740.t1"/>
    </source>
</evidence>
<dbReference type="WBParaSite" id="Pan_g14740.t1">
    <property type="protein sequence ID" value="Pan_g14740.t1"/>
    <property type="gene ID" value="Pan_g14740"/>
</dbReference>
<sequence length="367" mass="42332">MSIPKTGEFLPYPSSNSCPDSKITLHRVRMDEYTTEGVPATLLYGPTQRVFLKQRYNCKDAINVNIGLNDGYGCYRKKPKGTSFDELLQYIIEQKLQHPEYSLKDAVCYGDFVIRRGLLSRIMMLPYEADGDGLTVSIKRYQGVFFMKEVVSDEHVEAANFKRYVHEYWPAKFRHTMTTVNGVERPKIVDTFTQFHGAFILKLADANNQGPIVFYGSQLDAFDENSTPVLLKTQAEHSQSDPRMLSRYRQWYLQCLLTGSSDIVIGFRNQSAIVTRIEKLKSSDLRKRITRKFDSHVCSNAFRVFLKQIRDFYDSNVNENEHLDLTLKPSKIVFDYSVVPDLQYQVLSEVFLKTFPSESQVNNVQVN</sequence>
<evidence type="ECO:0000313" key="4">
    <source>
        <dbReference type="Proteomes" id="UP000492821"/>
    </source>
</evidence>
<keyword evidence="2" id="KW-0479">Metal-binding</keyword>
<organism evidence="4 5">
    <name type="scientific">Panagrellus redivivus</name>
    <name type="common">Microworm</name>
    <dbReference type="NCBI Taxonomy" id="6233"/>
    <lineage>
        <taxon>Eukaryota</taxon>
        <taxon>Metazoa</taxon>
        <taxon>Ecdysozoa</taxon>
        <taxon>Nematoda</taxon>
        <taxon>Chromadorea</taxon>
        <taxon>Rhabditida</taxon>
        <taxon>Tylenchina</taxon>
        <taxon>Panagrolaimomorpha</taxon>
        <taxon>Panagrolaimoidea</taxon>
        <taxon>Panagrolaimidae</taxon>
        <taxon>Panagrellus</taxon>
    </lineage>
</organism>
<evidence type="ECO:0000256" key="1">
    <source>
        <dbReference type="ARBA" id="ARBA00006562"/>
    </source>
</evidence>
<dbReference type="PANTHER" id="PTHR12395">
    <property type="entry name" value="DOM-3 RELATED"/>
    <property type="match status" value="1"/>
</dbReference>
<dbReference type="InterPro" id="IPR039039">
    <property type="entry name" value="RAI1-like_fam"/>
</dbReference>
<dbReference type="InterPro" id="IPR013961">
    <property type="entry name" value="RAI1"/>
</dbReference>
<keyword evidence="2" id="KW-0540">Nuclease</keyword>
<evidence type="ECO:0000259" key="3">
    <source>
        <dbReference type="Pfam" id="PF08652"/>
    </source>
</evidence>
<reference evidence="5" key="2">
    <citation type="submission" date="2020-10" db="UniProtKB">
        <authorList>
            <consortium name="WormBaseParasite"/>
        </authorList>
    </citation>
    <scope>IDENTIFICATION</scope>
</reference>
<comment type="cofactor">
    <cofactor evidence="2">
        <name>a divalent metal cation</name>
        <dbReference type="ChEBI" id="CHEBI:60240"/>
    </cofactor>
</comment>
<keyword evidence="2" id="KW-0539">Nucleus</keyword>
<dbReference type="GO" id="GO:0005829">
    <property type="term" value="C:cytosol"/>
    <property type="evidence" value="ECO:0007669"/>
    <property type="project" value="TreeGrafter"/>
</dbReference>
<protein>
    <recommendedName>
        <fullName evidence="2">Decapping nuclease</fullName>
        <ecNumber evidence="2">3.6.1.-</ecNumber>
    </recommendedName>
</protein>
<keyword evidence="4" id="KW-1185">Reference proteome</keyword>
<dbReference type="EC" id="3.6.1.-" evidence="2"/>
<accession>A0A7E4UZM3</accession>
<dbReference type="GO" id="GO:0003723">
    <property type="term" value="F:RNA binding"/>
    <property type="evidence" value="ECO:0007669"/>
    <property type="project" value="UniProtKB-KW"/>
</dbReference>
<evidence type="ECO:0000256" key="2">
    <source>
        <dbReference type="RuleBase" id="RU367113"/>
    </source>
</evidence>
<comment type="similarity">
    <text evidence="1 2">Belongs to the DXO/Dom3Z family.</text>
</comment>
<dbReference type="Proteomes" id="UP000492821">
    <property type="component" value="Unassembled WGS sequence"/>
</dbReference>
<dbReference type="GO" id="GO:0000166">
    <property type="term" value="F:nucleotide binding"/>
    <property type="evidence" value="ECO:0007669"/>
    <property type="project" value="UniProtKB-KW"/>
</dbReference>
<dbReference type="Pfam" id="PF08652">
    <property type="entry name" value="RAI1"/>
    <property type="match status" value="1"/>
</dbReference>
<proteinExistence type="inferred from homology"/>